<evidence type="ECO:0000256" key="1">
    <source>
        <dbReference type="ARBA" id="ARBA00010935"/>
    </source>
</evidence>
<dbReference type="GO" id="GO:0061512">
    <property type="term" value="P:protein localization to cilium"/>
    <property type="evidence" value="ECO:0007669"/>
    <property type="project" value="TreeGrafter"/>
</dbReference>
<sequence>MASTSMDPRVLINYYIRKGWYDHVQRLCESILDKKGSDAVVTFWRCFGIVMEGSNSSGIRELESLKKKKEVELPCIHALIYAHSKCKHIDHEEIAQLEMQVVIAEESAGDSAQLLCANFFWHIKEYTKARKILEALMGGRISPETPIQVKATILRGWVDLTCEPKTKRDSELRDNSISFFVEVKSANDPEQLLGVAKYHDMKRAYAKSLECYDEIIVKYTWFKQALSEKALVLLKTGEWDQCVDSAERALSNSADDIDALRLLILYLLTREGKPKEAASRIRELMKALTATESSNPQLFYDIGRCIARISDRNHEVLSCNMGFIDQAVKILPDNGTYRAERGYQRSLIGDFPEAVESYKEALKLDESNEAALHGLIYCQIKMGQIDDAAQQMEFLAVIQESIGASADFMLLQAMLSRHKDSDRSKQVKLLQKAVQFHMDKLKDCVQTGDLSTYDMMTVLNPQFLVEIATEFIKLDGMEDNKSIAARGVAILEKLVNKSPGFVEIQFLLANTKFCANEFDDAYRICNLILKMNPVHSQAHLLVARICLERDHFKAASSSLDQALSHDFSVRQTPSFHIIKAKLMENDGNLKEALNILQNAMKATSGGGAAAAPSTSKGKRGSVPSAATTSGPDMSLFDKASIYIQMAAVQAQLNNVGEATRLVKEALQAFKGTSQEVRVLVANSELAIKRGDFDNAIIMLNNVPQESPAYIKAQMIKADIYLQHRKEKKLYAECYKELVRLNPTPDTLVRLAEAYIRIQQLDDAIESYRSALVLSPNDASLASRIGHILVKKHDYISAIEYYETALRSAPSQTPLRRDLASLLTRLSHFDQALRVVSAAPSTAARTEIKDMLEDIDLQLILPEIYKGLDRNDECIECLQKVIEKQKAVLDKLRDEQPDEIQRQTHNLASTKFKLAQIYMEKKDWDNVMKFCTMALRANEAHEEAILCLARIYNQQQNPEQCQIKCSTLLRLNPSHEEAAMMLADIMLQKDDNESAIFHFQNLLENKPDNFTVLSRFIVILRQAGKLERAPRYLKLAERSGPRVAHSAGLHYCNGLYNRFQNNIHDAIEEFNFARKDGEWGQRALIHMIEIYINPDSENMWDNPDNATKEQNENIRIAHALLDELSPEKSVRIRVLECYAIMAAKTKPMVEKATTLLLEILEEDRDNVPALLALATAYMLAKQQPKARNQLKRIAKMNYDPAIPDEFERSYILLADIYVSRSKYDLAQELCKKALQHNKSSGKAWELLGLIMEKEQSYQDASDCYHEAWKCGGEASAPIGFKLAFNYLKAKRYVEAIDVSQKVLDKFPDYPKIRKEIREKAQAGLRP</sequence>
<evidence type="ECO:0008006" key="13">
    <source>
        <dbReference type="Google" id="ProtNLM"/>
    </source>
</evidence>
<dbReference type="InterPro" id="IPR056836">
    <property type="entry name" value="ARM_TT21_4th"/>
</dbReference>
<evidence type="ECO:0000259" key="9">
    <source>
        <dbReference type="Pfam" id="PF25064"/>
    </source>
</evidence>
<dbReference type="SMART" id="SM00028">
    <property type="entry name" value="TPR"/>
    <property type="match status" value="15"/>
</dbReference>
<dbReference type="InterPro" id="IPR056834">
    <property type="entry name" value="ARM_TT21_C"/>
</dbReference>
<dbReference type="GO" id="GO:0035721">
    <property type="term" value="P:intraciliary retrograde transport"/>
    <property type="evidence" value="ECO:0007669"/>
    <property type="project" value="TreeGrafter"/>
</dbReference>
<protein>
    <recommendedName>
        <fullName evidence="13">Tetratricopeptide repeat protein 21B</fullName>
    </recommendedName>
</protein>
<dbReference type="FunFam" id="1.25.40.10:FF:001391">
    <property type="entry name" value="Tetratricopeptide repeat protein 21B"/>
    <property type="match status" value="1"/>
</dbReference>
<evidence type="ECO:0000256" key="4">
    <source>
        <dbReference type="PROSITE-ProRule" id="PRU00339"/>
    </source>
</evidence>
<dbReference type="SUPFAM" id="SSF81901">
    <property type="entry name" value="HCP-like"/>
    <property type="match status" value="1"/>
</dbReference>
<dbReference type="PANTHER" id="PTHR14699:SF0">
    <property type="entry name" value="TETRATRICOPEPTIDE REPEAT PROTEIN 21 HOMOLOG"/>
    <property type="match status" value="1"/>
</dbReference>
<dbReference type="VEuPathDB" id="FungiDB:AeMF1_011177"/>
<dbReference type="Pfam" id="PF25060">
    <property type="entry name" value="ARM_TT21_2nd"/>
    <property type="match status" value="1"/>
</dbReference>
<proteinExistence type="inferred from homology"/>
<feature type="repeat" description="TPR" evidence="4">
    <location>
        <begin position="335"/>
        <end position="368"/>
    </location>
</feature>
<reference evidence="11 12" key="1">
    <citation type="submission" date="2019-07" db="EMBL/GenBank/DDBJ databases">
        <title>Genomics analysis of Aphanomyces spp. identifies a new class of oomycete effector associated with host adaptation.</title>
        <authorList>
            <person name="Gaulin E."/>
        </authorList>
    </citation>
    <scope>NUCLEOTIDE SEQUENCE [LARGE SCALE GENOMIC DNA]</scope>
    <source>
        <strain evidence="11 12">ATCC 201684</strain>
    </source>
</reference>
<dbReference type="GO" id="GO:0030991">
    <property type="term" value="C:intraciliary transport particle A"/>
    <property type="evidence" value="ECO:0007669"/>
    <property type="project" value="TreeGrafter"/>
</dbReference>
<dbReference type="FunFam" id="1.25.40.10:FF:000377">
    <property type="entry name" value="Tetratricopeptide repeat domain 21B"/>
    <property type="match status" value="1"/>
</dbReference>
<feature type="region of interest" description="Disordered" evidence="5">
    <location>
        <begin position="606"/>
        <end position="629"/>
    </location>
</feature>
<dbReference type="Pfam" id="PF25062">
    <property type="entry name" value="ARM_TT21_N"/>
    <property type="match status" value="1"/>
</dbReference>
<feature type="repeat" description="TPR" evidence="4">
    <location>
        <begin position="975"/>
        <end position="1008"/>
    </location>
</feature>
<keyword evidence="12" id="KW-1185">Reference proteome</keyword>
<evidence type="ECO:0000313" key="11">
    <source>
        <dbReference type="EMBL" id="KAF0745699.1"/>
    </source>
</evidence>
<feature type="domain" description="Tetratricopeptide repeat protein 21A/21B fifth ARM repeats" evidence="9">
    <location>
        <begin position="975"/>
        <end position="1091"/>
    </location>
</feature>
<evidence type="ECO:0000256" key="3">
    <source>
        <dbReference type="ARBA" id="ARBA00022803"/>
    </source>
</evidence>
<evidence type="ECO:0000256" key="2">
    <source>
        <dbReference type="ARBA" id="ARBA00022737"/>
    </source>
</evidence>
<dbReference type="Pfam" id="PF13176">
    <property type="entry name" value="TPR_7"/>
    <property type="match status" value="1"/>
</dbReference>
<accession>A0A6G0XY77</accession>
<dbReference type="EMBL" id="VJMJ01000001">
    <property type="protein sequence ID" value="KAF0745699.1"/>
    <property type="molecule type" value="Genomic_DNA"/>
</dbReference>
<dbReference type="GO" id="GO:0005929">
    <property type="term" value="C:cilium"/>
    <property type="evidence" value="ECO:0007669"/>
    <property type="project" value="GOC"/>
</dbReference>
<evidence type="ECO:0000313" key="12">
    <source>
        <dbReference type="Proteomes" id="UP000481153"/>
    </source>
</evidence>
<dbReference type="InterPro" id="IPR056832">
    <property type="entry name" value="ARM_TT21_2nd"/>
</dbReference>
<feature type="domain" description="Tetratricopeptide repeat protein 21A/21B fourth ARM" evidence="10">
    <location>
        <begin position="780"/>
        <end position="933"/>
    </location>
</feature>
<feature type="repeat" description="TPR" evidence="4">
    <location>
        <begin position="744"/>
        <end position="777"/>
    </location>
</feature>
<evidence type="ECO:0000256" key="5">
    <source>
        <dbReference type="SAM" id="MobiDB-lite"/>
    </source>
</evidence>
<dbReference type="SUPFAM" id="SSF48452">
    <property type="entry name" value="TPR-like"/>
    <property type="match status" value="4"/>
</dbReference>
<keyword evidence="2" id="KW-0677">Repeat</keyword>
<dbReference type="Gene3D" id="1.25.40.10">
    <property type="entry name" value="Tetratricopeptide repeat domain"/>
    <property type="match status" value="4"/>
</dbReference>
<evidence type="ECO:0000259" key="7">
    <source>
        <dbReference type="Pfam" id="PF25062"/>
    </source>
</evidence>
<dbReference type="Pfam" id="PF25063">
    <property type="entry name" value="ARM_TT21_C"/>
    <property type="match status" value="1"/>
</dbReference>
<feature type="repeat" description="TPR" evidence="4">
    <location>
        <begin position="778"/>
        <end position="811"/>
    </location>
</feature>
<dbReference type="Proteomes" id="UP000481153">
    <property type="component" value="Unassembled WGS sequence"/>
</dbReference>
<name>A0A6G0XY77_9STRA</name>
<dbReference type="Pfam" id="PF25064">
    <property type="entry name" value="ARM_TT21_5th"/>
    <property type="match status" value="1"/>
</dbReference>
<dbReference type="InterPro" id="IPR040364">
    <property type="entry name" value="TTC21A/TTC21B"/>
</dbReference>
<dbReference type="PROSITE" id="PS50293">
    <property type="entry name" value="TPR_REGION"/>
    <property type="match status" value="1"/>
</dbReference>
<feature type="domain" description="Tetratricopeptide repeat protein 21A/21B second ARM" evidence="6">
    <location>
        <begin position="280"/>
        <end position="549"/>
    </location>
</feature>
<evidence type="ECO:0000259" key="10">
    <source>
        <dbReference type="Pfam" id="PF25068"/>
    </source>
</evidence>
<gene>
    <name evidence="11" type="ORF">Ae201684_000149</name>
</gene>
<dbReference type="InterPro" id="IPR011990">
    <property type="entry name" value="TPR-like_helical_dom_sf"/>
</dbReference>
<organism evidence="11 12">
    <name type="scientific">Aphanomyces euteiches</name>
    <dbReference type="NCBI Taxonomy" id="100861"/>
    <lineage>
        <taxon>Eukaryota</taxon>
        <taxon>Sar</taxon>
        <taxon>Stramenopiles</taxon>
        <taxon>Oomycota</taxon>
        <taxon>Saprolegniomycetes</taxon>
        <taxon>Saprolegniales</taxon>
        <taxon>Verrucalvaceae</taxon>
        <taxon>Aphanomyces</taxon>
    </lineage>
</organism>
<keyword evidence="3 4" id="KW-0802">TPR repeat</keyword>
<dbReference type="PROSITE" id="PS50005">
    <property type="entry name" value="TPR"/>
    <property type="match status" value="4"/>
</dbReference>
<dbReference type="InterPro" id="IPR019734">
    <property type="entry name" value="TPR_rpt"/>
</dbReference>
<dbReference type="InterPro" id="IPR056833">
    <property type="entry name" value="ARM_TT21_N"/>
</dbReference>
<comment type="caution">
    <text evidence="11">The sequence shown here is derived from an EMBL/GenBank/DDBJ whole genome shotgun (WGS) entry which is preliminary data.</text>
</comment>
<dbReference type="InterPro" id="IPR056835">
    <property type="entry name" value="ARM_TT21_5th"/>
</dbReference>
<dbReference type="PANTHER" id="PTHR14699">
    <property type="entry name" value="STI2 PROTEIN-RELATED"/>
    <property type="match status" value="1"/>
</dbReference>
<comment type="similarity">
    <text evidence="1">Belongs to the TTC21 family.</text>
</comment>
<evidence type="ECO:0000259" key="8">
    <source>
        <dbReference type="Pfam" id="PF25063"/>
    </source>
</evidence>
<dbReference type="Pfam" id="PF25068">
    <property type="entry name" value="ARM_TT21_4th"/>
    <property type="match status" value="1"/>
</dbReference>
<evidence type="ECO:0000259" key="6">
    <source>
        <dbReference type="Pfam" id="PF25060"/>
    </source>
</evidence>
<feature type="domain" description="Tetratricopeptide repeat protein 21A/21B C-terminal ARM" evidence="8">
    <location>
        <begin position="1116"/>
        <end position="1320"/>
    </location>
</feature>
<dbReference type="Pfam" id="PF25058">
    <property type="entry name" value="ARM_TT21"/>
    <property type="match status" value="1"/>
</dbReference>
<feature type="domain" description="Tetratricopeptide repeat protein 21A/21B N-terminal ARM repeat" evidence="7">
    <location>
        <begin position="12"/>
        <end position="243"/>
    </location>
</feature>